<gene>
    <name evidence="2" type="ORF">MTCD1_01303</name>
</gene>
<dbReference type="CDD" id="cd04301">
    <property type="entry name" value="NAT_SF"/>
    <property type="match status" value="1"/>
</dbReference>
<evidence type="ECO:0000313" key="2">
    <source>
        <dbReference type="EMBL" id="GAW95700.1"/>
    </source>
</evidence>
<keyword evidence="3" id="KW-1185">Reference proteome</keyword>
<dbReference type="NCBIfam" id="TIGR02447">
    <property type="entry name" value="yiiD_Cterm"/>
    <property type="match status" value="1"/>
</dbReference>
<reference evidence="2 3" key="1">
    <citation type="submission" date="2017-06" db="EMBL/GenBank/DDBJ databases">
        <title>Whole Genome Sequences of Colwellia marinimaniae MTCD1.</title>
        <authorList>
            <person name="Kusumoto H."/>
            <person name="Inoue M."/>
            <person name="Tanikawa K."/>
            <person name="Maeji H."/>
            <person name="Cameron J.H."/>
            <person name="Bartlett D.H."/>
        </authorList>
    </citation>
    <scope>NUCLEOTIDE SEQUENCE [LARGE SCALE GENOMIC DNA]</scope>
    <source>
        <strain evidence="2 3">MTCD1</strain>
    </source>
</reference>
<comment type="caution">
    <text evidence="2">The sequence shown here is derived from an EMBL/GenBank/DDBJ whole genome shotgun (WGS) entry which is preliminary data.</text>
</comment>
<dbReference type="PROSITE" id="PS51186">
    <property type="entry name" value="GNAT"/>
    <property type="match status" value="1"/>
</dbReference>
<dbReference type="InterPro" id="IPR000182">
    <property type="entry name" value="GNAT_dom"/>
</dbReference>
<dbReference type="SUPFAM" id="SSF54637">
    <property type="entry name" value="Thioesterase/thiol ester dehydrase-isomerase"/>
    <property type="match status" value="1"/>
</dbReference>
<dbReference type="InterPro" id="IPR039143">
    <property type="entry name" value="GNPNAT1-like"/>
</dbReference>
<sequence>MNVCRSPKSSLEFEQYYQLRWQVLRQPWGQTLGSERDKLEQESIHRMVIDENNKVLAVGRLEKSSQFSGQIRFMAVSPAAQGQGLGRKIIKALELQAQKLGITNLTLNARESALFFYQKLGYQSHGFSHLLFDEIKHFAMSKTLTPANKHQLTSSMVLQDIWHDTIPLSKAMNIQISYYDGKQLITHCDKSFNKNLHNTMFAGSIYTLATLSGWGWVYLQLQQLQLKGDIVLAKANIDYHAPITGLAYAKVSAESVSADFSRLDEGKNARIHLTVHIYSGENVAATFTASYAVLAAKIKSDLETKVELKPKPKPETDFES</sequence>
<dbReference type="Gene3D" id="3.40.630.30">
    <property type="match status" value="1"/>
</dbReference>
<accession>A0ABQ0MTM3</accession>
<dbReference type="InterPro" id="IPR029069">
    <property type="entry name" value="HotDog_dom_sf"/>
</dbReference>
<organism evidence="2 3">
    <name type="scientific">Colwellia marinimaniae</name>
    <dbReference type="NCBI Taxonomy" id="1513592"/>
    <lineage>
        <taxon>Bacteria</taxon>
        <taxon>Pseudomonadati</taxon>
        <taxon>Pseudomonadota</taxon>
        <taxon>Gammaproteobacteria</taxon>
        <taxon>Alteromonadales</taxon>
        <taxon>Colwelliaceae</taxon>
        <taxon>Colwellia</taxon>
    </lineage>
</organism>
<dbReference type="Pfam" id="PF09500">
    <property type="entry name" value="YiiD_C"/>
    <property type="match status" value="1"/>
</dbReference>
<dbReference type="Pfam" id="PF13673">
    <property type="entry name" value="Acetyltransf_10"/>
    <property type="match status" value="1"/>
</dbReference>
<dbReference type="PANTHER" id="PTHR13355:SF22">
    <property type="entry name" value="SLL0786 PROTEIN"/>
    <property type="match status" value="1"/>
</dbReference>
<dbReference type="InterPro" id="IPR012660">
    <property type="entry name" value="YiiD_C"/>
</dbReference>
<name>A0ABQ0MTM3_9GAMM</name>
<dbReference type="RefSeq" id="WP_082606409.1">
    <property type="nucleotide sequence ID" value="NZ_BDQM01000007.1"/>
</dbReference>
<dbReference type="EMBL" id="BDQM01000007">
    <property type="protein sequence ID" value="GAW95700.1"/>
    <property type="molecule type" value="Genomic_DNA"/>
</dbReference>
<dbReference type="PANTHER" id="PTHR13355">
    <property type="entry name" value="GLUCOSAMINE 6-PHOSPHATE N-ACETYLTRANSFERASE"/>
    <property type="match status" value="1"/>
</dbReference>
<protein>
    <submittedName>
        <fullName evidence="2">GNAT family N-acetyltransferase</fullName>
    </submittedName>
</protein>
<dbReference type="InterPro" id="IPR016181">
    <property type="entry name" value="Acyl_CoA_acyltransferase"/>
</dbReference>
<evidence type="ECO:0000259" key="1">
    <source>
        <dbReference type="PROSITE" id="PS51186"/>
    </source>
</evidence>
<dbReference type="Gene3D" id="3.10.129.10">
    <property type="entry name" value="Hotdog Thioesterase"/>
    <property type="match status" value="1"/>
</dbReference>
<proteinExistence type="predicted"/>
<feature type="domain" description="N-acetyltransferase" evidence="1">
    <location>
        <begin position="1"/>
        <end position="145"/>
    </location>
</feature>
<dbReference type="SUPFAM" id="SSF55729">
    <property type="entry name" value="Acyl-CoA N-acyltransferases (Nat)"/>
    <property type="match status" value="1"/>
</dbReference>
<dbReference type="Proteomes" id="UP000197068">
    <property type="component" value="Unassembled WGS sequence"/>
</dbReference>
<evidence type="ECO:0000313" key="3">
    <source>
        <dbReference type="Proteomes" id="UP000197068"/>
    </source>
</evidence>